<evidence type="ECO:0000256" key="1">
    <source>
        <dbReference type="SAM" id="MobiDB-lite"/>
    </source>
</evidence>
<name>A0A1S8A827_ROSNE</name>
<reference evidence="2" key="1">
    <citation type="submission" date="2016-03" db="EMBL/GenBank/DDBJ databases">
        <title>Draft genome sequence of Rosellinia necatrix.</title>
        <authorList>
            <person name="Kanematsu S."/>
        </authorList>
    </citation>
    <scope>NUCLEOTIDE SEQUENCE [LARGE SCALE GENOMIC DNA]</scope>
    <source>
        <strain evidence="2">W97</strain>
    </source>
</reference>
<dbReference type="Proteomes" id="UP000054516">
    <property type="component" value="Unassembled WGS sequence"/>
</dbReference>
<dbReference type="EMBL" id="DF977470">
    <property type="protein sequence ID" value="GAW26254.1"/>
    <property type="molecule type" value="Genomic_DNA"/>
</dbReference>
<feature type="region of interest" description="Disordered" evidence="1">
    <location>
        <begin position="105"/>
        <end position="179"/>
    </location>
</feature>
<accession>A0A1S8A827</accession>
<evidence type="ECO:0000313" key="2">
    <source>
        <dbReference type="EMBL" id="GAW26254.1"/>
    </source>
</evidence>
<proteinExistence type="predicted"/>
<sequence length="179" mass="19381">MLGLKTGESTSAKLKTTVSRERLTWSTPASVVMLVTVSQYGPSIDFRDDNIAFVLGLLPPTKSRCRMTASGFGVVDADKGSRRTAILSSTAWDTKTVSRDCPGVSGVKVSQPEKPERRNSLSHSAMLAPGFNTRPSPEPTHHPGKAPNTTPAEEWVDGSTSRTIKYPPGLSNCRQLRRL</sequence>
<dbReference type="AlphaFoldDB" id="A0A1S8A827"/>
<keyword evidence="3" id="KW-1185">Reference proteome</keyword>
<evidence type="ECO:0000313" key="3">
    <source>
        <dbReference type="Proteomes" id="UP000054516"/>
    </source>
</evidence>
<organism evidence="2">
    <name type="scientific">Rosellinia necatrix</name>
    <name type="common">White root-rot fungus</name>
    <dbReference type="NCBI Taxonomy" id="77044"/>
    <lineage>
        <taxon>Eukaryota</taxon>
        <taxon>Fungi</taxon>
        <taxon>Dikarya</taxon>
        <taxon>Ascomycota</taxon>
        <taxon>Pezizomycotina</taxon>
        <taxon>Sordariomycetes</taxon>
        <taxon>Xylariomycetidae</taxon>
        <taxon>Xylariales</taxon>
        <taxon>Xylariaceae</taxon>
        <taxon>Rosellinia</taxon>
    </lineage>
</organism>
<gene>
    <name evidence="2" type="ORF">SAMD00023353_2501200</name>
</gene>
<protein>
    <submittedName>
        <fullName evidence="2">Putative lovastatin nonaketide synthase</fullName>
    </submittedName>
</protein>